<comment type="caution">
    <text evidence="2">The sequence shown here is derived from an EMBL/GenBank/DDBJ whole genome shotgun (WGS) entry which is preliminary data.</text>
</comment>
<feature type="region of interest" description="Disordered" evidence="1">
    <location>
        <begin position="1"/>
        <end position="25"/>
    </location>
</feature>
<evidence type="ECO:0000256" key="1">
    <source>
        <dbReference type="SAM" id="MobiDB-lite"/>
    </source>
</evidence>
<name>A0A5B7J9M0_PORTR</name>
<proteinExistence type="predicted"/>
<sequence length="71" mass="7892">MPCGVVARRLDAPSSTQTSHSPRPAACVLSDGLVSNLNPPRPRPRPRLLQTLRRQQAILLYLYHTLLGNYS</sequence>
<dbReference type="EMBL" id="VSRR010099101">
    <property type="protein sequence ID" value="MPC94561.1"/>
    <property type="molecule type" value="Genomic_DNA"/>
</dbReference>
<evidence type="ECO:0000313" key="2">
    <source>
        <dbReference type="EMBL" id="MPC94561.1"/>
    </source>
</evidence>
<gene>
    <name evidence="2" type="ORF">E2C01_089735</name>
</gene>
<dbReference type="AlphaFoldDB" id="A0A5B7J9M0"/>
<evidence type="ECO:0000313" key="3">
    <source>
        <dbReference type="Proteomes" id="UP000324222"/>
    </source>
</evidence>
<dbReference type="OrthoDB" id="63267at2759"/>
<organism evidence="2 3">
    <name type="scientific">Portunus trituberculatus</name>
    <name type="common">Swimming crab</name>
    <name type="synonym">Neptunus trituberculatus</name>
    <dbReference type="NCBI Taxonomy" id="210409"/>
    <lineage>
        <taxon>Eukaryota</taxon>
        <taxon>Metazoa</taxon>
        <taxon>Ecdysozoa</taxon>
        <taxon>Arthropoda</taxon>
        <taxon>Crustacea</taxon>
        <taxon>Multicrustacea</taxon>
        <taxon>Malacostraca</taxon>
        <taxon>Eumalacostraca</taxon>
        <taxon>Eucarida</taxon>
        <taxon>Decapoda</taxon>
        <taxon>Pleocyemata</taxon>
        <taxon>Brachyura</taxon>
        <taxon>Eubrachyura</taxon>
        <taxon>Portunoidea</taxon>
        <taxon>Portunidae</taxon>
        <taxon>Portuninae</taxon>
        <taxon>Portunus</taxon>
    </lineage>
</organism>
<reference evidence="2 3" key="1">
    <citation type="submission" date="2019-05" db="EMBL/GenBank/DDBJ databases">
        <title>Another draft genome of Portunus trituberculatus and its Hox gene families provides insights of decapod evolution.</title>
        <authorList>
            <person name="Jeong J.-H."/>
            <person name="Song I."/>
            <person name="Kim S."/>
            <person name="Choi T."/>
            <person name="Kim D."/>
            <person name="Ryu S."/>
            <person name="Kim W."/>
        </authorList>
    </citation>
    <scope>NUCLEOTIDE SEQUENCE [LARGE SCALE GENOMIC DNA]</scope>
    <source>
        <tissue evidence="2">Muscle</tissue>
    </source>
</reference>
<accession>A0A5B7J9M0</accession>
<dbReference type="Proteomes" id="UP000324222">
    <property type="component" value="Unassembled WGS sequence"/>
</dbReference>
<protein>
    <submittedName>
        <fullName evidence="2">Uncharacterized protein</fullName>
    </submittedName>
</protein>
<keyword evidence="3" id="KW-1185">Reference proteome</keyword>